<protein>
    <submittedName>
        <fullName evidence="1">Uncharacterized protein</fullName>
    </submittedName>
</protein>
<evidence type="ECO:0000313" key="1">
    <source>
        <dbReference type="EMBL" id="PKA73745.1"/>
    </source>
</evidence>
<evidence type="ECO:0000313" key="2">
    <source>
        <dbReference type="Proteomes" id="UP000232891"/>
    </source>
</evidence>
<accession>A0ABX4QAC0</accession>
<reference evidence="1 2" key="1">
    <citation type="submission" date="2017-11" db="EMBL/GenBank/DDBJ databases">
        <title>Genome sequencing of a diverse group of Pseudomonas species.</title>
        <authorList>
            <person name="Loper J."/>
        </authorList>
    </citation>
    <scope>NUCLEOTIDE SEQUENCE [LARGE SCALE GENOMIC DNA]</scope>
    <source>
        <strain evidence="1 2">NCPPB 2192</strain>
    </source>
</reference>
<gene>
    <name evidence="1" type="ORF">ATI14_0486</name>
</gene>
<dbReference type="GeneID" id="80258240"/>
<dbReference type="Proteomes" id="UP000232891">
    <property type="component" value="Unassembled WGS sequence"/>
</dbReference>
<proteinExistence type="predicted"/>
<keyword evidence="2" id="KW-1185">Reference proteome</keyword>
<dbReference type="RefSeq" id="WP_257788443.1">
    <property type="nucleotide sequence ID" value="NZ_PHHD01000001.1"/>
</dbReference>
<sequence>MLKNVLATVGLVVVLKKSFDLYQKYKQMERESDIWRKAATGGD</sequence>
<dbReference type="EMBL" id="PHHD01000001">
    <property type="protein sequence ID" value="PKA73745.1"/>
    <property type="molecule type" value="Genomic_DNA"/>
</dbReference>
<name>A0ABX4QAC0_PSETO</name>
<organism evidence="1 2">
    <name type="scientific">Pseudomonas tolaasii NCPPB 2192</name>
    <dbReference type="NCBI Taxonomy" id="564423"/>
    <lineage>
        <taxon>Bacteria</taxon>
        <taxon>Pseudomonadati</taxon>
        <taxon>Pseudomonadota</taxon>
        <taxon>Gammaproteobacteria</taxon>
        <taxon>Pseudomonadales</taxon>
        <taxon>Pseudomonadaceae</taxon>
        <taxon>Pseudomonas</taxon>
    </lineage>
</organism>
<comment type="caution">
    <text evidence="1">The sequence shown here is derived from an EMBL/GenBank/DDBJ whole genome shotgun (WGS) entry which is preliminary data.</text>
</comment>